<name>A0A198UCL7_MORCA</name>
<gene>
    <name evidence="1" type="ORF">AO384_2229</name>
</gene>
<evidence type="ECO:0000313" key="1">
    <source>
        <dbReference type="EMBL" id="OAU94183.1"/>
    </source>
</evidence>
<reference evidence="1 2" key="1">
    <citation type="journal article" date="2016" name="Genome Biol. Evol.">
        <title>Comparative Genomic Analyses of the Moraxella catarrhalis Serosensitive and Seroresistant Lineages Demonstrate Their Independent Evolution.</title>
        <authorList>
            <person name="Earl J.P."/>
            <person name="de Vries S.P."/>
            <person name="Ahmed A."/>
            <person name="Powell E."/>
            <person name="Schultz M.P."/>
            <person name="Hermans P.W."/>
            <person name="Hill D.J."/>
            <person name="Zhou Z."/>
            <person name="Constantinidou C.I."/>
            <person name="Hu F.Z."/>
            <person name="Bootsma H.J."/>
            <person name="Ehrlich G.D."/>
        </authorList>
    </citation>
    <scope>NUCLEOTIDE SEQUENCE [LARGE SCALE GENOMIC DNA]</scope>
    <source>
        <strain evidence="1 2">Z7542</strain>
    </source>
</reference>
<comment type="caution">
    <text evidence="1">The sequence shown here is derived from an EMBL/GenBank/DDBJ whole genome shotgun (WGS) entry which is preliminary data.</text>
</comment>
<sequence>MLYYLQVCHYFDKPEFLAYLPLLQNLFMKFATTVRSLHFFMTSI</sequence>
<evidence type="ECO:0000313" key="2">
    <source>
        <dbReference type="Proteomes" id="UP000078228"/>
    </source>
</evidence>
<organism evidence="1 2">
    <name type="scientific">Moraxella catarrhalis</name>
    <name type="common">Branhamella catarrhalis</name>
    <dbReference type="NCBI Taxonomy" id="480"/>
    <lineage>
        <taxon>Bacteria</taxon>
        <taxon>Pseudomonadati</taxon>
        <taxon>Pseudomonadota</taxon>
        <taxon>Gammaproteobacteria</taxon>
        <taxon>Moraxellales</taxon>
        <taxon>Moraxellaceae</taxon>
        <taxon>Moraxella</taxon>
    </lineage>
</organism>
<protein>
    <submittedName>
        <fullName evidence="1">Uncharacterized protein</fullName>
    </submittedName>
</protein>
<dbReference type="AlphaFoldDB" id="A0A198UCL7"/>
<dbReference type="Proteomes" id="UP000078228">
    <property type="component" value="Unassembled WGS sequence"/>
</dbReference>
<keyword evidence="2" id="KW-1185">Reference proteome</keyword>
<accession>A0A198UCL7</accession>
<dbReference type="PATRIC" id="fig|480.237.peg.1323"/>
<dbReference type="EMBL" id="LXHC01000029">
    <property type="protein sequence ID" value="OAU94183.1"/>
    <property type="molecule type" value="Genomic_DNA"/>
</dbReference>
<proteinExistence type="predicted"/>